<organism evidence="1 2">
    <name type="scientific">Elysia crispata</name>
    <name type="common">lettuce slug</name>
    <dbReference type="NCBI Taxonomy" id="231223"/>
    <lineage>
        <taxon>Eukaryota</taxon>
        <taxon>Metazoa</taxon>
        <taxon>Spiralia</taxon>
        <taxon>Lophotrochozoa</taxon>
        <taxon>Mollusca</taxon>
        <taxon>Gastropoda</taxon>
        <taxon>Heterobranchia</taxon>
        <taxon>Euthyneura</taxon>
        <taxon>Panpulmonata</taxon>
        <taxon>Sacoglossa</taxon>
        <taxon>Placobranchoidea</taxon>
        <taxon>Plakobranchidae</taxon>
        <taxon>Elysia</taxon>
    </lineage>
</organism>
<evidence type="ECO:0000313" key="1">
    <source>
        <dbReference type="EMBL" id="KAK3719790.1"/>
    </source>
</evidence>
<reference evidence="1" key="1">
    <citation type="journal article" date="2023" name="G3 (Bethesda)">
        <title>A reference genome for the long-term kleptoplast-retaining sea slug Elysia crispata morphotype clarki.</title>
        <authorList>
            <person name="Eastman K.E."/>
            <person name="Pendleton A.L."/>
            <person name="Shaikh M.A."/>
            <person name="Suttiyut T."/>
            <person name="Ogas R."/>
            <person name="Tomko P."/>
            <person name="Gavelis G."/>
            <person name="Widhalm J.R."/>
            <person name="Wisecaver J.H."/>
        </authorList>
    </citation>
    <scope>NUCLEOTIDE SEQUENCE</scope>
    <source>
        <strain evidence="1">ECLA1</strain>
    </source>
</reference>
<protein>
    <submittedName>
        <fullName evidence="1">Uncharacterized protein</fullName>
    </submittedName>
</protein>
<dbReference type="AlphaFoldDB" id="A0AAE0XWF6"/>
<dbReference type="EMBL" id="JAWDGP010007412">
    <property type="protein sequence ID" value="KAK3719790.1"/>
    <property type="molecule type" value="Genomic_DNA"/>
</dbReference>
<proteinExistence type="predicted"/>
<accession>A0AAE0XWF6</accession>
<gene>
    <name evidence="1" type="ORF">RRG08_040092</name>
</gene>
<sequence length="165" mass="18161">MPSTTFVARALPQTESICFSSEAVLGSLPAMGTGSGHSQGAPRSSGGIFLHRGFFHVVFVSSCFCPVSSLLYMTSCDRTLGNRGPGQCLVSSVAAALFGLFSWRIDCSCGKLQRPKKGPHVISLISRHKAKYELKWTCRSKQKEVDFRRLNSLRDRENGQNWSQE</sequence>
<evidence type="ECO:0000313" key="2">
    <source>
        <dbReference type="Proteomes" id="UP001283361"/>
    </source>
</evidence>
<keyword evidence="2" id="KW-1185">Reference proteome</keyword>
<dbReference type="Proteomes" id="UP001283361">
    <property type="component" value="Unassembled WGS sequence"/>
</dbReference>
<name>A0AAE0XWF6_9GAST</name>
<comment type="caution">
    <text evidence="1">The sequence shown here is derived from an EMBL/GenBank/DDBJ whole genome shotgun (WGS) entry which is preliminary data.</text>
</comment>